<dbReference type="Pfam" id="PF00999">
    <property type="entry name" value="Na_H_Exchanger"/>
    <property type="match status" value="1"/>
</dbReference>
<keyword evidence="4 8" id="KW-1133">Transmembrane helix</keyword>
<dbReference type="PANTHER" id="PTHR32468:SF0">
    <property type="entry name" value="K(+)_H(+) ANTIPORTER 1"/>
    <property type="match status" value="1"/>
</dbReference>
<sequence length="424" mass="44397">MSTHQVTFLLLDLALILLLSRAFGALAAKLGQPPVIGEVIAGILAGPTLLGSDLSTTLFPTEIRPSLAALANIGVAMFMFMVGLELNRRVLRRQGAIAVTVSVSSIVLPLGLGIALATFLWSRHPTDHRLGFLLFVGAAMSVTAFPVLARILTDRGLTQTTLGGLALACAAIDDVLAWTLLAAVIAIGGAGGSDSLLLLLVVPYLAVMLGVVRPLLRRMLAPAAKLTPGRLTAVFIGVLLSGAATEWMGLHFLFGAFLFGVLIPRDGTERLRGEILGTVERFNGTLLLPVFFVVAGFRVDLSGIGAAGLVELALIMLVAVSGKFGGAYVAARLHRLPPRQSGMLATLMNTRGLTELIILTVGLQLGLLDQDLYSMMVVMAVVTTAMAGPLLRLFGHTGVADRHEPEPDRVATAGKSVTGAPDPV</sequence>
<evidence type="ECO:0000256" key="7">
    <source>
        <dbReference type="SAM" id="MobiDB-lite"/>
    </source>
</evidence>
<feature type="transmembrane region" description="Helical" evidence="8">
    <location>
        <begin position="312"/>
        <end position="331"/>
    </location>
</feature>
<evidence type="ECO:0000256" key="6">
    <source>
        <dbReference type="ARBA" id="ARBA00023136"/>
    </source>
</evidence>
<organism evidence="10 11">
    <name type="scientific">Actinoplanes aureus</name>
    <dbReference type="NCBI Taxonomy" id="2792083"/>
    <lineage>
        <taxon>Bacteria</taxon>
        <taxon>Bacillati</taxon>
        <taxon>Actinomycetota</taxon>
        <taxon>Actinomycetes</taxon>
        <taxon>Micromonosporales</taxon>
        <taxon>Micromonosporaceae</taxon>
        <taxon>Actinoplanes</taxon>
    </lineage>
</organism>
<evidence type="ECO:0000313" key="10">
    <source>
        <dbReference type="EMBL" id="MBG0560206.1"/>
    </source>
</evidence>
<feature type="transmembrane region" description="Helical" evidence="8">
    <location>
        <begin position="63"/>
        <end position="84"/>
    </location>
</feature>
<evidence type="ECO:0000256" key="5">
    <source>
        <dbReference type="ARBA" id="ARBA00023065"/>
    </source>
</evidence>
<keyword evidence="5" id="KW-0406">Ion transport</keyword>
<dbReference type="Proteomes" id="UP000598146">
    <property type="component" value="Unassembled WGS sequence"/>
</dbReference>
<proteinExistence type="predicted"/>
<evidence type="ECO:0000256" key="2">
    <source>
        <dbReference type="ARBA" id="ARBA00022448"/>
    </source>
</evidence>
<feature type="region of interest" description="Disordered" evidence="7">
    <location>
        <begin position="402"/>
        <end position="424"/>
    </location>
</feature>
<accession>A0A931FWX2</accession>
<feature type="transmembrane region" description="Helical" evidence="8">
    <location>
        <begin position="132"/>
        <end position="153"/>
    </location>
</feature>
<keyword evidence="6 8" id="KW-0472">Membrane</keyword>
<protein>
    <submittedName>
        <fullName evidence="10">Cation:proton antiporter</fullName>
    </submittedName>
</protein>
<keyword evidence="2" id="KW-0813">Transport</keyword>
<dbReference type="AlphaFoldDB" id="A0A931FWX2"/>
<reference evidence="10" key="1">
    <citation type="submission" date="2020-11" db="EMBL/GenBank/DDBJ databases">
        <title>Isolation and identification of active actinomycetes.</title>
        <authorList>
            <person name="Sun X."/>
        </authorList>
    </citation>
    <scope>NUCLEOTIDE SEQUENCE</scope>
    <source>
        <strain evidence="10">NEAU-A11</strain>
    </source>
</reference>
<feature type="transmembrane region" description="Helical" evidence="8">
    <location>
        <begin position="96"/>
        <end position="120"/>
    </location>
</feature>
<dbReference type="GO" id="GO:0016020">
    <property type="term" value="C:membrane"/>
    <property type="evidence" value="ECO:0007669"/>
    <property type="project" value="UniProtKB-SubCell"/>
</dbReference>
<feature type="transmembrane region" description="Helical" evidence="8">
    <location>
        <begin position="196"/>
        <end position="216"/>
    </location>
</feature>
<feature type="transmembrane region" description="Helical" evidence="8">
    <location>
        <begin position="285"/>
        <end position="306"/>
    </location>
</feature>
<evidence type="ECO:0000313" key="11">
    <source>
        <dbReference type="Proteomes" id="UP000598146"/>
    </source>
</evidence>
<evidence type="ECO:0000256" key="1">
    <source>
        <dbReference type="ARBA" id="ARBA00004141"/>
    </source>
</evidence>
<comment type="caution">
    <text evidence="10">The sequence shown here is derived from an EMBL/GenBank/DDBJ whole genome shotgun (WGS) entry which is preliminary data.</text>
</comment>
<feature type="domain" description="Cation/H+ exchanger transmembrane" evidence="9">
    <location>
        <begin position="18"/>
        <end position="392"/>
    </location>
</feature>
<dbReference type="GO" id="GO:0015297">
    <property type="term" value="F:antiporter activity"/>
    <property type="evidence" value="ECO:0007669"/>
    <property type="project" value="InterPro"/>
</dbReference>
<feature type="transmembrane region" description="Helical" evidence="8">
    <location>
        <begin position="165"/>
        <end position="190"/>
    </location>
</feature>
<feature type="transmembrane region" description="Helical" evidence="8">
    <location>
        <begin position="372"/>
        <end position="394"/>
    </location>
</feature>
<dbReference type="InterPro" id="IPR038770">
    <property type="entry name" value="Na+/solute_symporter_sf"/>
</dbReference>
<keyword evidence="11" id="KW-1185">Reference proteome</keyword>
<comment type="subcellular location">
    <subcellularLocation>
        <location evidence="1">Membrane</location>
        <topology evidence="1">Multi-pass membrane protein</topology>
    </subcellularLocation>
</comment>
<evidence type="ECO:0000259" key="9">
    <source>
        <dbReference type="Pfam" id="PF00999"/>
    </source>
</evidence>
<dbReference type="InterPro" id="IPR050794">
    <property type="entry name" value="CPA2_transporter"/>
</dbReference>
<keyword evidence="3 8" id="KW-0812">Transmembrane</keyword>
<dbReference type="Gene3D" id="1.20.1530.20">
    <property type="match status" value="1"/>
</dbReference>
<dbReference type="InterPro" id="IPR006153">
    <property type="entry name" value="Cation/H_exchanger_TM"/>
</dbReference>
<evidence type="ECO:0000256" key="4">
    <source>
        <dbReference type="ARBA" id="ARBA00022989"/>
    </source>
</evidence>
<dbReference type="EMBL" id="JADQTO010000001">
    <property type="protein sequence ID" value="MBG0560206.1"/>
    <property type="molecule type" value="Genomic_DNA"/>
</dbReference>
<gene>
    <name evidence="10" type="ORF">I4J89_01840</name>
</gene>
<dbReference type="GO" id="GO:1902600">
    <property type="term" value="P:proton transmembrane transport"/>
    <property type="evidence" value="ECO:0007669"/>
    <property type="project" value="InterPro"/>
</dbReference>
<name>A0A931FWX2_9ACTN</name>
<evidence type="ECO:0000256" key="8">
    <source>
        <dbReference type="SAM" id="Phobius"/>
    </source>
</evidence>
<dbReference type="PANTHER" id="PTHR32468">
    <property type="entry name" value="CATION/H + ANTIPORTER"/>
    <property type="match status" value="1"/>
</dbReference>
<dbReference type="RefSeq" id="WP_196412011.1">
    <property type="nucleotide sequence ID" value="NZ_JADQTO010000001.1"/>
</dbReference>
<evidence type="ECO:0000256" key="3">
    <source>
        <dbReference type="ARBA" id="ARBA00022692"/>
    </source>
</evidence>